<name>I5C542_9BACT</name>
<dbReference type="PANTHER" id="PTHR42738">
    <property type="entry name" value="HYDROXYMETHYLGLUTARYL-COA LYASE"/>
    <property type="match status" value="1"/>
</dbReference>
<dbReference type="InterPro" id="IPR043594">
    <property type="entry name" value="HMGL"/>
</dbReference>
<accession>I5C542</accession>
<dbReference type="PATRIC" id="fig|1189621.3.peg.1762"/>
<evidence type="ECO:0000256" key="1">
    <source>
        <dbReference type="ARBA" id="ARBA00009405"/>
    </source>
</evidence>
<dbReference type="STRING" id="1189621.A3SI_08441"/>
<dbReference type="Pfam" id="PF00682">
    <property type="entry name" value="HMGL-like"/>
    <property type="match status" value="1"/>
</dbReference>
<organism evidence="5 6">
    <name type="scientific">Nitritalea halalkaliphila LW7</name>
    <dbReference type="NCBI Taxonomy" id="1189621"/>
    <lineage>
        <taxon>Bacteria</taxon>
        <taxon>Pseudomonadati</taxon>
        <taxon>Bacteroidota</taxon>
        <taxon>Cytophagia</taxon>
        <taxon>Cytophagales</taxon>
        <taxon>Cyclobacteriaceae</taxon>
        <taxon>Nitritalea</taxon>
    </lineage>
</organism>
<dbReference type="GO" id="GO:0004419">
    <property type="term" value="F:hydroxymethylglutaryl-CoA lyase activity"/>
    <property type="evidence" value="ECO:0007669"/>
    <property type="project" value="TreeGrafter"/>
</dbReference>
<dbReference type="EMBL" id="AJYA01000017">
    <property type="protein sequence ID" value="EIM76944.1"/>
    <property type="molecule type" value="Genomic_DNA"/>
</dbReference>
<dbReference type="SUPFAM" id="SSF51569">
    <property type="entry name" value="Aldolase"/>
    <property type="match status" value="1"/>
</dbReference>
<dbReference type="GO" id="GO:0046872">
    <property type="term" value="F:metal ion binding"/>
    <property type="evidence" value="ECO:0007669"/>
    <property type="project" value="UniProtKB-KW"/>
</dbReference>
<dbReference type="Proteomes" id="UP000005551">
    <property type="component" value="Unassembled WGS sequence"/>
</dbReference>
<keyword evidence="2" id="KW-0479">Metal-binding</keyword>
<reference evidence="5 6" key="1">
    <citation type="submission" date="2012-05" db="EMBL/GenBank/DDBJ databases">
        <title>Genome sequence of Nitritalea halalkaliphila LW7.</title>
        <authorList>
            <person name="Jangir P.K."/>
            <person name="Singh A."/>
            <person name="Shivaji S."/>
            <person name="Sharma R."/>
        </authorList>
    </citation>
    <scope>NUCLEOTIDE SEQUENCE [LARGE SCALE GENOMIC DNA]</scope>
    <source>
        <strain evidence="5 6">LW7</strain>
    </source>
</reference>
<protein>
    <submittedName>
        <fullName evidence="5">Hydroxymethylglutaryl-CoA lyase</fullName>
    </submittedName>
</protein>
<dbReference type="AlphaFoldDB" id="I5C542"/>
<dbReference type="PANTHER" id="PTHR42738:SF7">
    <property type="entry name" value="HYDROXYMETHYLGLUTARYL-COA LYASE"/>
    <property type="match status" value="1"/>
</dbReference>
<comment type="similarity">
    <text evidence="1">Belongs to the HMG-CoA lyase family.</text>
</comment>
<dbReference type="InterPro" id="IPR000891">
    <property type="entry name" value="PYR_CT"/>
</dbReference>
<evidence type="ECO:0000256" key="2">
    <source>
        <dbReference type="ARBA" id="ARBA00022723"/>
    </source>
</evidence>
<dbReference type="GO" id="GO:0046951">
    <property type="term" value="P:ketone body biosynthetic process"/>
    <property type="evidence" value="ECO:0007669"/>
    <property type="project" value="TreeGrafter"/>
</dbReference>
<dbReference type="Gene3D" id="3.20.20.70">
    <property type="entry name" value="Aldolase class I"/>
    <property type="match status" value="1"/>
</dbReference>
<evidence type="ECO:0000313" key="6">
    <source>
        <dbReference type="Proteomes" id="UP000005551"/>
    </source>
</evidence>
<proteinExistence type="inferred from homology"/>
<keyword evidence="6" id="KW-1185">Reference proteome</keyword>
<evidence type="ECO:0000256" key="3">
    <source>
        <dbReference type="ARBA" id="ARBA00023239"/>
    </source>
</evidence>
<gene>
    <name evidence="5" type="ORF">A3SI_08441</name>
</gene>
<feature type="domain" description="Pyruvate carboxyltransferase" evidence="4">
    <location>
        <begin position="1"/>
        <end position="117"/>
    </location>
</feature>
<dbReference type="PROSITE" id="PS50991">
    <property type="entry name" value="PYR_CT"/>
    <property type="match status" value="1"/>
</dbReference>
<dbReference type="InterPro" id="IPR013785">
    <property type="entry name" value="Aldolase_TIM"/>
</dbReference>
<evidence type="ECO:0000259" key="4">
    <source>
        <dbReference type="PROSITE" id="PS50991"/>
    </source>
</evidence>
<sequence>MAEFCQQLIDKDVSVISFADTVGLASPELIESVFRVNIASFPQVEFGAHLHTRADQLNGKINAALKAGCRRFDGALQGFGGCPMAEDRLVGNVATEALIHLLESHGFSPSIDKDALREALKLAKVVFTGQ</sequence>
<dbReference type="GO" id="GO:0006552">
    <property type="term" value="P:L-leucine catabolic process"/>
    <property type="evidence" value="ECO:0007669"/>
    <property type="project" value="TreeGrafter"/>
</dbReference>
<keyword evidence="3 5" id="KW-0456">Lyase</keyword>
<comment type="caution">
    <text evidence="5">The sequence shown here is derived from an EMBL/GenBank/DDBJ whole genome shotgun (WGS) entry which is preliminary data.</text>
</comment>
<evidence type="ECO:0000313" key="5">
    <source>
        <dbReference type="EMBL" id="EIM76944.1"/>
    </source>
</evidence>